<evidence type="ECO:0000256" key="5">
    <source>
        <dbReference type="ARBA" id="ARBA00022691"/>
    </source>
</evidence>
<dbReference type="NCBIfam" id="TIGR00096">
    <property type="entry name" value="16S rRNA (cytidine(1402)-2'-O)-methyltransferase"/>
    <property type="match status" value="1"/>
</dbReference>
<dbReference type="Gene3D" id="3.30.950.10">
    <property type="entry name" value="Methyltransferase, Cobalt-precorrin-4 Transmethylase, Domain 2"/>
    <property type="match status" value="1"/>
</dbReference>
<dbReference type="InterPro" id="IPR014776">
    <property type="entry name" value="4pyrrole_Mease_sub2"/>
</dbReference>
<dbReference type="AlphaFoldDB" id="A0A0A7EBN1"/>
<dbReference type="PROSITE" id="PS01296">
    <property type="entry name" value="RSMI"/>
    <property type="match status" value="1"/>
</dbReference>
<comment type="function">
    <text evidence="6">Catalyzes the 2'-O-methylation of the ribose of cytidine 1402 (C1402) in 16S rRNA.</text>
</comment>
<dbReference type="SUPFAM" id="SSF53790">
    <property type="entry name" value="Tetrapyrrole methylase"/>
    <property type="match status" value="1"/>
</dbReference>
<evidence type="ECO:0000259" key="8">
    <source>
        <dbReference type="Pfam" id="PF23016"/>
    </source>
</evidence>
<feature type="domain" description="RsmI HTH" evidence="8">
    <location>
        <begin position="249"/>
        <end position="291"/>
    </location>
</feature>
<protein>
    <recommendedName>
        <fullName evidence="6">Ribosomal RNA small subunit methyltransferase I</fullName>
        <ecNumber evidence="6">2.1.1.198</ecNumber>
    </recommendedName>
    <alternativeName>
        <fullName evidence="6">16S rRNA 2'-O-ribose C1402 methyltransferase</fullName>
    </alternativeName>
    <alternativeName>
        <fullName evidence="6">rRNA (cytidine-2'-O-)-methyltransferase RsmI</fullName>
    </alternativeName>
</protein>
<evidence type="ECO:0000259" key="7">
    <source>
        <dbReference type="Pfam" id="PF00590"/>
    </source>
</evidence>
<dbReference type="EC" id="2.1.1.198" evidence="6"/>
<dbReference type="GO" id="GO:0070677">
    <property type="term" value="F:rRNA (cytosine-2'-O-)-methyltransferase activity"/>
    <property type="evidence" value="ECO:0007669"/>
    <property type="project" value="UniProtKB-UniRule"/>
</dbReference>
<dbReference type="InterPro" id="IPR018063">
    <property type="entry name" value="SAM_MeTrfase_RsmI_CS"/>
</dbReference>
<comment type="subcellular location">
    <subcellularLocation>
        <location evidence="6">Cytoplasm</location>
    </subcellularLocation>
</comment>
<evidence type="ECO:0000256" key="2">
    <source>
        <dbReference type="ARBA" id="ARBA00022552"/>
    </source>
</evidence>
<gene>
    <name evidence="6" type="primary">rsmI</name>
    <name evidence="9" type="ORF">OM33_01830</name>
</gene>
<dbReference type="PIRSF" id="PIRSF005917">
    <property type="entry name" value="MTase_YraL"/>
    <property type="match status" value="1"/>
</dbReference>
<sequence length="293" mass="31670">MTNNQKPSNLGTSGESADQGQLFVVATPIGNLEDITQRALNVLQSVDIIAAEDTRHTNKLLSHFSIQAKIVAVHDHNEKQKASELLSWLEQGLNVALVSDAGTPLISDPGYAVVNLCREQGAMVSPIPGACAAIAAVSCSGLPTDRFQFIGFTPAKSKARQDFFVDAFNSGMTSIMYESTHRIMASLDDLKAALGDDQKVVLAKELTKSFETFFSGTVVELIAFLTEDPARQKGEIVLMLPGKQASKNEISPEAIKLIELLQSEMPLKKACGIAADYFGLKKNALYKAMLDHE</sequence>
<dbReference type="PANTHER" id="PTHR46111:SF1">
    <property type="entry name" value="RIBOSOMAL RNA SMALL SUBUNIT METHYLTRANSFERASE I"/>
    <property type="match status" value="1"/>
</dbReference>
<organism evidence="9 10">
    <name type="scientific">Pseudoalteromonas piratica</name>
    <dbReference type="NCBI Taxonomy" id="1348114"/>
    <lineage>
        <taxon>Bacteria</taxon>
        <taxon>Pseudomonadati</taxon>
        <taxon>Pseudomonadota</taxon>
        <taxon>Gammaproteobacteria</taxon>
        <taxon>Alteromonadales</taxon>
        <taxon>Pseudoalteromonadaceae</taxon>
        <taxon>Pseudoalteromonas</taxon>
    </lineage>
</organism>
<proteinExistence type="inferred from homology"/>
<feature type="domain" description="Tetrapyrrole methylase" evidence="7">
    <location>
        <begin position="22"/>
        <end position="221"/>
    </location>
</feature>
<keyword evidence="10" id="KW-1185">Reference proteome</keyword>
<dbReference type="KEGG" id="pseo:OM33_01830"/>
<evidence type="ECO:0000256" key="4">
    <source>
        <dbReference type="ARBA" id="ARBA00022679"/>
    </source>
</evidence>
<dbReference type="InterPro" id="IPR035996">
    <property type="entry name" value="4pyrrol_Methylase_sf"/>
</dbReference>
<evidence type="ECO:0000313" key="9">
    <source>
        <dbReference type="EMBL" id="AIY64030.1"/>
    </source>
</evidence>
<keyword evidence="5 6" id="KW-0949">S-adenosyl-L-methionine</keyword>
<dbReference type="EMBL" id="CP009888">
    <property type="protein sequence ID" value="AIY64030.1"/>
    <property type="molecule type" value="Genomic_DNA"/>
</dbReference>
<dbReference type="eggNOG" id="COG0313">
    <property type="taxonomic scope" value="Bacteria"/>
</dbReference>
<accession>A0A0A7EBN1</accession>
<dbReference type="InterPro" id="IPR053910">
    <property type="entry name" value="RsmI_HTH"/>
</dbReference>
<dbReference type="Gene3D" id="3.40.1010.10">
    <property type="entry name" value="Cobalt-precorrin-4 Transmethylase, Domain 1"/>
    <property type="match status" value="1"/>
</dbReference>
<evidence type="ECO:0000256" key="3">
    <source>
        <dbReference type="ARBA" id="ARBA00022603"/>
    </source>
</evidence>
<dbReference type="HAMAP" id="MF_01877">
    <property type="entry name" value="16SrRNA_methyltr_I"/>
    <property type="match status" value="1"/>
</dbReference>
<dbReference type="HOGENOM" id="CLU_044779_2_0_6"/>
<dbReference type="FunFam" id="3.40.1010.10:FF:000002">
    <property type="entry name" value="Ribosomal RNA small subunit methyltransferase I"/>
    <property type="match status" value="1"/>
</dbReference>
<keyword evidence="3 6" id="KW-0489">Methyltransferase</keyword>
<comment type="catalytic activity">
    <reaction evidence="6">
        <text>cytidine(1402) in 16S rRNA + S-adenosyl-L-methionine = 2'-O-methylcytidine(1402) in 16S rRNA + S-adenosyl-L-homocysteine + H(+)</text>
        <dbReference type="Rhea" id="RHEA:42924"/>
        <dbReference type="Rhea" id="RHEA-COMP:10285"/>
        <dbReference type="Rhea" id="RHEA-COMP:10286"/>
        <dbReference type="ChEBI" id="CHEBI:15378"/>
        <dbReference type="ChEBI" id="CHEBI:57856"/>
        <dbReference type="ChEBI" id="CHEBI:59789"/>
        <dbReference type="ChEBI" id="CHEBI:74495"/>
        <dbReference type="ChEBI" id="CHEBI:82748"/>
        <dbReference type="EC" id="2.1.1.198"/>
    </reaction>
</comment>
<evidence type="ECO:0000256" key="1">
    <source>
        <dbReference type="ARBA" id="ARBA00022490"/>
    </source>
</evidence>
<dbReference type="STRING" id="1348114.OM33_01830"/>
<comment type="similarity">
    <text evidence="6">Belongs to the methyltransferase superfamily. RsmI family.</text>
</comment>
<dbReference type="Pfam" id="PF23016">
    <property type="entry name" value="RsmI_C"/>
    <property type="match status" value="1"/>
</dbReference>
<evidence type="ECO:0000313" key="10">
    <source>
        <dbReference type="Proteomes" id="UP000030341"/>
    </source>
</evidence>
<keyword evidence="2 6" id="KW-0698">rRNA processing</keyword>
<dbReference type="PANTHER" id="PTHR46111">
    <property type="entry name" value="RIBOSOMAL RNA SMALL SUBUNIT METHYLTRANSFERASE I"/>
    <property type="match status" value="1"/>
</dbReference>
<dbReference type="InterPro" id="IPR008189">
    <property type="entry name" value="rRNA_ssu_MeTfrase_I"/>
</dbReference>
<evidence type="ECO:0000256" key="6">
    <source>
        <dbReference type="HAMAP-Rule" id="MF_01877"/>
    </source>
</evidence>
<dbReference type="Pfam" id="PF00590">
    <property type="entry name" value="TP_methylase"/>
    <property type="match status" value="1"/>
</dbReference>
<name>A0A0A7EBN1_9GAMM</name>
<dbReference type="InterPro" id="IPR000878">
    <property type="entry name" value="4pyrrol_Mease"/>
</dbReference>
<dbReference type="FunFam" id="3.30.950.10:FF:000002">
    <property type="entry name" value="Ribosomal RNA small subunit methyltransferase I"/>
    <property type="match status" value="1"/>
</dbReference>
<dbReference type="CDD" id="cd11648">
    <property type="entry name" value="RsmI"/>
    <property type="match status" value="1"/>
</dbReference>
<dbReference type="Proteomes" id="UP000030341">
    <property type="component" value="Chromosome 1"/>
</dbReference>
<keyword evidence="4 6" id="KW-0808">Transferase</keyword>
<dbReference type="InterPro" id="IPR014777">
    <property type="entry name" value="4pyrrole_Mease_sub1"/>
</dbReference>
<keyword evidence="1 6" id="KW-0963">Cytoplasm</keyword>
<dbReference type="GO" id="GO:0005737">
    <property type="term" value="C:cytoplasm"/>
    <property type="evidence" value="ECO:0007669"/>
    <property type="project" value="UniProtKB-SubCell"/>
</dbReference>
<dbReference type="OrthoDB" id="9809084at2"/>
<dbReference type="RefSeq" id="WP_038637981.1">
    <property type="nucleotide sequence ID" value="NZ_CP009888.1"/>
</dbReference>
<reference evidence="9 10" key="1">
    <citation type="submission" date="2014-11" db="EMBL/GenBank/DDBJ databases">
        <title>Complete Genome Sequence of Pseudoalteromonas sp. Strain OCN003 Isolated from Kaneohe Bay, Oahu, Hawaii.</title>
        <authorList>
            <person name="Beurmann S."/>
            <person name="Videau P."/>
            <person name="Ushijima B."/>
            <person name="Smith A.M."/>
            <person name="Aeby G.S."/>
            <person name="Callahan S.M."/>
            <person name="Belcaid M."/>
        </authorList>
    </citation>
    <scope>NUCLEOTIDE SEQUENCE [LARGE SCALE GENOMIC DNA]</scope>
    <source>
        <strain evidence="9 10">OCN003</strain>
    </source>
</reference>